<comment type="caution">
    <text evidence="1">The sequence shown here is derived from an EMBL/GenBank/DDBJ whole genome shotgun (WGS) entry which is preliminary data.</text>
</comment>
<proteinExistence type="predicted"/>
<dbReference type="EMBL" id="LELG01000068">
    <property type="protein sequence ID" value="KMQ80553.1"/>
    <property type="molecule type" value="Genomic_DNA"/>
</dbReference>
<name>A0ABR5HME8_9BURK</name>
<keyword evidence="2" id="KW-1185">Reference proteome</keyword>
<accession>A0ABR5HME8</accession>
<sequence length="153" mass="17473">MFSRPLTVSELSAPGHLLVQRLLQTSYEQDHVMLPRQGKFSRGEMNDFYADDYRVAGQIIRPVLERYAFGWLDNELGVMGSWTVESFKALAENTLTLSGIRMLHASWRTRTGPETPFASFSFSAQAISSRRHRRWRATCSAISVHIRASCSRF</sequence>
<protein>
    <submittedName>
        <fullName evidence="1">Uncharacterized protein</fullName>
    </submittedName>
</protein>
<gene>
    <name evidence="1" type="ORF">BPMI_04741</name>
</gene>
<reference evidence="1 2" key="1">
    <citation type="submission" date="2015-06" db="EMBL/GenBank/DDBJ databases">
        <title>Comparative genomics of Burkholderia leaf nodule symbionts.</title>
        <authorList>
            <person name="Carlier A."/>
            <person name="Eberl L."/>
            <person name="Pinto-Carbo M."/>
        </authorList>
    </citation>
    <scope>NUCLEOTIDE SEQUENCE [LARGE SCALE GENOMIC DNA]</scope>
    <source>
        <strain evidence="1 2">UZHbot3</strain>
    </source>
</reference>
<evidence type="ECO:0000313" key="2">
    <source>
        <dbReference type="Proteomes" id="UP000242951"/>
    </source>
</evidence>
<dbReference type="Proteomes" id="UP000242951">
    <property type="component" value="Unassembled WGS sequence"/>
</dbReference>
<evidence type="ECO:0000313" key="1">
    <source>
        <dbReference type="EMBL" id="KMQ80553.1"/>
    </source>
</evidence>
<organism evidence="1 2">
    <name type="scientific">Candidatus Burkholderia pumila</name>
    <dbReference type="NCBI Taxonomy" id="1090375"/>
    <lineage>
        <taxon>Bacteria</taxon>
        <taxon>Pseudomonadati</taxon>
        <taxon>Pseudomonadota</taxon>
        <taxon>Betaproteobacteria</taxon>
        <taxon>Burkholderiales</taxon>
        <taxon>Burkholderiaceae</taxon>
        <taxon>Burkholderia</taxon>
    </lineage>
</organism>